<name>A0A3M7Q4Y6_BRAPC</name>
<proteinExistence type="predicted"/>
<dbReference type="Proteomes" id="UP000276133">
    <property type="component" value="Unassembled WGS sequence"/>
</dbReference>
<feature type="region of interest" description="Disordered" evidence="1">
    <location>
        <begin position="40"/>
        <end position="65"/>
    </location>
</feature>
<sequence>MDKKRKTEEDSSKNEFVDSVKNIEDLKTSLNEKIQDLKSEEQIISSEESSTSEENEYNLNKDSYK</sequence>
<evidence type="ECO:0000313" key="2">
    <source>
        <dbReference type="EMBL" id="RNA06487.1"/>
    </source>
</evidence>
<evidence type="ECO:0000256" key="1">
    <source>
        <dbReference type="SAM" id="MobiDB-lite"/>
    </source>
</evidence>
<organism evidence="2 3">
    <name type="scientific">Brachionus plicatilis</name>
    <name type="common">Marine rotifer</name>
    <name type="synonym">Brachionus muelleri</name>
    <dbReference type="NCBI Taxonomy" id="10195"/>
    <lineage>
        <taxon>Eukaryota</taxon>
        <taxon>Metazoa</taxon>
        <taxon>Spiralia</taxon>
        <taxon>Gnathifera</taxon>
        <taxon>Rotifera</taxon>
        <taxon>Eurotatoria</taxon>
        <taxon>Monogononta</taxon>
        <taxon>Pseudotrocha</taxon>
        <taxon>Ploima</taxon>
        <taxon>Brachionidae</taxon>
        <taxon>Brachionus</taxon>
    </lineage>
</organism>
<dbReference type="AlphaFoldDB" id="A0A3M7Q4Y6"/>
<reference evidence="2 3" key="1">
    <citation type="journal article" date="2018" name="Sci. Rep.">
        <title>Genomic signatures of local adaptation to the degree of environmental predictability in rotifers.</title>
        <authorList>
            <person name="Franch-Gras L."/>
            <person name="Hahn C."/>
            <person name="Garcia-Roger E.M."/>
            <person name="Carmona M.J."/>
            <person name="Serra M."/>
            <person name="Gomez A."/>
        </authorList>
    </citation>
    <scope>NUCLEOTIDE SEQUENCE [LARGE SCALE GENOMIC DNA]</scope>
    <source>
        <strain evidence="2">HYR1</strain>
    </source>
</reference>
<dbReference type="EMBL" id="REGN01007377">
    <property type="protein sequence ID" value="RNA06487.1"/>
    <property type="molecule type" value="Genomic_DNA"/>
</dbReference>
<comment type="caution">
    <text evidence="2">The sequence shown here is derived from an EMBL/GenBank/DDBJ whole genome shotgun (WGS) entry which is preliminary data.</text>
</comment>
<keyword evidence="3" id="KW-1185">Reference proteome</keyword>
<accession>A0A3M7Q4Y6</accession>
<gene>
    <name evidence="2" type="ORF">BpHYR1_045258</name>
</gene>
<evidence type="ECO:0000313" key="3">
    <source>
        <dbReference type="Proteomes" id="UP000276133"/>
    </source>
</evidence>
<protein>
    <submittedName>
        <fullName evidence="2">Uncharacterized protein</fullName>
    </submittedName>
</protein>